<name>A0A7J9DJ26_9ROSI</name>
<keyword evidence="1" id="KW-0812">Transmembrane</keyword>
<dbReference type="Proteomes" id="UP000593568">
    <property type="component" value="Unassembled WGS sequence"/>
</dbReference>
<keyword evidence="1" id="KW-1133">Transmembrane helix</keyword>
<feature type="transmembrane region" description="Helical" evidence="1">
    <location>
        <begin position="55"/>
        <end position="73"/>
    </location>
</feature>
<proteinExistence type="predicted"/>
<dbReference type="AlphaFoldDB" id="A0A7J9DJ26"/>
<reference evidence="2 3" key="1">
    <citation type="journal article" date="2019" name="Genome Biol. Evol.">
        <title>Insights into the evolution of the New World diploid cottons (Gossypium, subgenus Houzingenia) based on genome sequencing.</title>
        <authorList>
            <person name="Grover C.E."/>
            <person name="Arick M.A. 2nd"/>
            <person name="Thrash A."/>
            <person name="Conover J.L."/>
            <person name="Sanders W.S."/>
            <person name="Peterson D.G."/>
            <person name="Frelichowski J.E."/>
            <person name="Scheffler J.A."/>
            <person name="Scheffler B.E."/>
            <person name="Wendel J.F."/>
        </authorList>
    </citation>
    <scope>NUCLEOTIDE SEQUENCE [LARGE SCALE GENOMIC DNA]</scope>
    <source>
        <strain evidence="2">8</strain>
        <tissue evidence="2">Leaf</tissue>
    </source>
</reference>
<organism evidence="2 3">
    <name type="scientific">Gossypium trilobum</name>
    <dbReference type="NCBI Taxonomy" id="34281"/>
    <lineage>
        <taxon>Eukaryota</taxon>
        <taxon>Viridiplantae</taxon>
        <taxon>Streptophyta</taxon>
        <taxon>Embryophyta</taxon>
        <taxon>Tracheophyta</taxon>
        <taxon>Spermatophyta</taxon>
        <taxon>Magnoliopsida</taxon>
        <taxon>eudicotyledons</taxon>
        <taxon>Gunneridae</taxon>
        <taxon>Pentapetalae</taxon>
        <taxon>rosids</taxon>
        <taxon>malvids</taxon>
        <taxon>Malvales</taxon>
        <taxon>Malvaceae</taxon>
        <taxon>Malvoideae</taxon>
        <taxon>Gossypium</taxon>
    </lineage>
</organism>
<accession>A0A7J9DJ26</accession>
<protein>
    <submittedName>
        <fullName evidence="2">Uncharacterized protein</fullName>
    </submittedName>
</protein>
<evidence type="ECO:0000313" key="2">
    <source>
        <dbReference type="EMBL" id="MBA0760750.1"/>
    </source>
</evidence>
<sequence length="83" mass="9900">MDQLQGAWEEVGKEDVTGLRLTDDPMSLDLILRRLGWFSFSRNGRLQITRIPLRWLIFAYVNVVLKVTFWYQFHFVVEIGRKL</sequence>
<dbReference type="EMBL" id="JABEZW010000002">
    <property type="protein sequence ID" value="MBA0760750.1"/>
    <property type="molecule type" value="Genomic_DNA"/>
</dbReference>
<keyword evidence="3" id="KW-1185">Reference proteome</keyword>
<keyword evidence="1" id="KW-0472">Membrane</keyword>
<comment type="caution">
    <text evidence="2">The sequence shown here is derived from an EMBL/GenBank/DDBJ whole genome shotgun (WGS) entry which is preliminary data.</text>
</comment>
<evidence type="ECO:0000256" key="1">
    <source>
        <dbReference type="SAM" id="Phobius"/>
    </source>
</evidence>
<evidence type="ECO:0000313" key="3">
    <source>
        <dbReference type="Proteomes" id="UP000593568"/>
    </source>
</evidence>
<gene>
    <name evidence="2" type="ORF">Gotri_023474</name>
</gene>